<proteinExistence type="predicted"/>
<accession>A0A1V0S9W0</accession>
<name>A0A1V0S9W0_9VIRU</name>
<reference evidence="1" key="1">
    <citation type="journal article" date="2017" name="Science">
        <title>Giant viruses with an expanded complement of translation system components.</title>
        <authorList>
            <person name="Schulz F."/>
            <person name="Yutin N."/>
            <person name="Ivanova N.N."/>
            <person name="Ortega D.R."/>
            <person name="Lee T.K."/>
            <person name="Vierheilig J."/>
            <person name="Daims H."/>
            <person name="Horn M."/>
            <person name="Wagner M."/>
            <person name="Jensen G.J."/>
            <person name="Kyrpides N.C."/>
            <person name="Koonin E.V."/>
            <person name="Woyke T."/>
        </authorList>
    </citation>
    <scope>NUCLEOTIDE SEQUENCE</scope>
    <source>
        <strain evidence="1">CTV1</strain>
    </source>
</reference>
<organism evidence="1">
    <name type="scientific">Catovirus CTV1</name>
    <dbReference type="NCBI Taxonomy" id="1977631"/>
    <lineage>
        <taxon>Viruses</taxon>
        <taxon>Varidnaviria</taxon>
        <taxon>Bamfordvirae</taxon>
        <taxon>Nucleocytoviricota</taxon>
        <taxon>Megaviricetes</taxon>
        <taxon>Imitervirales</taxon>
        <taxon>Mimiviridae</taxon>
        <taxon>Klosneuvirinae</taxon>
        <taxon>Catovirus</taxon>
    </lineage>
</organism>
<gene>
    <name evidence="1" type="ORF">Catovirus_1_542</name>
</gene>
<dbReference type="EMBL" id="KY684083">
    <property type="protein sequence ID" value="ARF08492.1"/>
    <property type="molecule type" value="Genomic_DNA"/>
</dbReference>
<protein>
    <submittedName>
        <fullName evidence="1">Uncharacterized protein</fullName>
    </submittedName>
</protein>
<sequence>MEIADVIGKNRKMWDKIVTEIYYMIERSEVNKFLNKVNNSIVIDIKEEQIFIDHKSRCCISCFGGSAYKSYSKIFENYNKNFELLPTYDYDISFSLKDLNNIKMEDDDIKNDLDIEYELDGIADGIDNIFSKKEYSFTEFTILPKSSEFINNSNVMGITKCTNNRYIKYCVNVCYKNNLCHVIELVFWKNNYVNDYIMINEVKDYKLVKIIDCEKNIHLTINFKYLLRTSLRSFKDRIKKCNSDDNGTKNIHHQKAKKDYYRIKKLSDTITIEYKETFMKQIIGWMRDEQIMEYNAKIKKFPYVLFENYPHPTEKKINCVYKRMLNVITENDIVRKSDLVYYYIFDNNADINLFKDFFKIFYKENIQEYIAKLKSKFKNF</sequence>
<evidence type="ECO:0000313" key="1">
    <source>
        <dbReference type="EMBL" id="ARF08492.1"/>
    </source>
</evidence>